<dbReference type="Proteomes" id="UP001165060">
    <property type="component" value="Unassembled WGS sequence"/>
</dbReference>
<accession>A0ABQ6M4T3</accession>
<dbReference type="Gene3D" id="1.20.1050.130">
    <property type="match status" value="1"/>
</dbReference>
<evidence type="ECO:0000259" key="1">
    <source>
        <dbReference type="PROSITE" id="PS50404"/>
    </source>
</evidence>
<dbReference type="PROSITE" id="PS50404">
    <property type="entry name" value="GST_NTER"/>
    <property type="match status" value="1"/>
</dbReference>
<dbReference type="InterPro" id="IPR004045">
    <property type="entry name" value="Glutathione_S-Trfase_N"/>
</dbReference>
<dbReference type="SUPFAM" id="SSF47616">
    <property type="entry name" value="GST C-terminal domain-like"/>
    <property type="match status" value="1"/>
</dbReference>
<dbReference type="EMBL" id="BRYB01002436">
    <property type="protein sequence ID" value="GMI19422.1"/>
    <property type="molecule type" value="Genomic_DNA"/>
</dbReference>
<feature type="domain" description="GST N-terminal" evidence="1">
    <location>
        <begin position="1"/>
        <end position="55"/>
    </location>
</feature>
<reference evidence="2 3" key="1">
    <citation type="journal article" date="2023" name="Commun. Biol.">
        <title>Genome analysis of Parmales, the sister group of diatoms, reveals the evolutionary specialization of diatoms from phago-mixotrophs to photoautotrophs.</title>
        <authorList>
            <person name="Ban H."/>
            <person name="Sato S."/>
            <person name="Yoshikawa S."/>
            <person name="Yamada K."/>
            <person name="Nakamura Y."/>
            <person name="Ichinomiya M."/>
            <person name="Sato N."/>
            <person name="Blanc-Mathieu R."/>
            <person name="Endo H."/>
            <person name="Kuwata A."/>
            <person name="Ogata H."/>
        </authorList>
    </citation>
    <scope>NUCLEOTIDE SEQUENCE [LARGE SCALE GENOMIC DNA]</scope>
</reference>
<dbReference type="InterPro" id="IPR036249">
    <property type="entry name" value="Thioredoxin-like_sf"/>
</dbReference>
<comment type="caution">
    <text evidence="2">The sequence shown here is derived from an EMBL/GenBank/DDBJ whole genome shotgun (WGS) entry which is preliminary data.</text>
</comment>
<evidence type="ECO:0000313" key="2">
    <source>
        <dbReference type="EMBL" id="GMI19422.1"/>
    </source>
</evidence>
<dbReference type="InterPro" id="IPR036282">
    <property type="entry name" value="Glutathione-S-Trfase_C_sf"/>
</dbReference>
<dbReference type="SUPFAM" id="SSF52833">
    <property type="entry name" value="Thioredoxin-like"/>
    <property type="match status" value="1"/>
</dbReference>
<proteinExistence type="predicted"/>
<keyword evidence="3" id="KW-1185">Reference proteome</keyword>
<dbReference type="InterPro" id="IPR050213">
    <property type="entry name" value="GST_superfamily"/>
</dbReference>
<protein>
    <recommendedName>
        <fullName evidence="1">GST N-terminal domain-containing protein</fullName>
    </recommendedName>
</protein>
<dbReference type="PANTHER" id="PTHR11571">
    <property type="entry name" value="GLUTATHIONE S-TRANSFERASE"/>
    <property type="match status" value="1"/>
</dbReference>
<name>A0ABQ6M4T3_9STRA</name>
<gene>
    <name evidence="2" type="ORF">TeGR_g12330</name>
</gene>
<evidence type="ECO:0000313" key="3">
    <source>
        <dbReference type="Proteomes" id="UP001165060"/>
    </source>
</evidence>
<organism evidence="2 3">
    <name type="scientific">Tetraparma gracilis</name>
    <dbReference type="NCBI Taxonomy" id="2962635"/>
    <lineage>
        <taxon>Eukaryota</taxon>
        <taxon>Sar</taxon>
        <taxon>Stramenopiles</taxon>
        <taxon>Ochrophyta</taxon>
        <taxon>Bolidophyceae</taxon>
        <taxon>Parmales</taxon>
        <taxon>Triparmaceae</taxon>
        <taxon>Tetraparma</taxon>
    </lineage>
</organism>
<sequence>MLVVAAPYPGTPEWAAGGFAKSKTGQLPLLEDGDVSIGQGRAIMAYLIKKFEIAADMSVADYAKSEELTDQACGDMHSAFAGAHYAPDRTAAMDKLFGEGGGVPKTLGAFEDHVDGTVTPGHCAYAAALNIGVRLQPDCLDNFPKTKAFYETIMANEGVKAADAAVPYPYFKRNSD</sequence>